<dbReference type="GO" id="GO:0046872">
    <property type="term" value="F:metal ion binding"/>
    <property type="evidence" value="ECO:0007669"/>
    <property type="project" value="UniProtKB-KW"/>
</dbReference>
<evidence type="ECO:0000256" key="1">
    <source>
        <dbReference type="ARBA" id="ARBA00004123"/>
    </source>
</evidence>
<dbReference type="SUPFAM" id="SSF56672">
    <property type="entry name" value="DNA/RNA polymerases"/>
    <property type="match status" value="1"/>
</dbReference>
<dbReference type="Proteomes" id="UP000050794">
    <property type="component" value="Unassembled WGS sequence"/>
</dbReference>
<dbReference type="AlphaFoldDB" id="A0A183UZY7"/>
<keyword evidence="7" id="KW-0234">DNA repair</keyword>
<dbReference type="InterPro" id="IPR017961">
    <property type="entry name" value="DNA_pol_Y-fam_little_finger"/>
</dbReference>
<accession>A0A183UZY7</accession>
<sequence>LLSTMGGGDGRVIALIDMDCFYVQVEQRLQPHLWGKPVIVAQYGNVRGGGVLAVSYEARPFGIRRGGMFAEQAKALCPDVNICYVPCGEHSDKADLGRYREASREVFDVIIGFDSRIVVERASVDEAYLDLTELVDYIIDSDTPSLKYSISLEMFPTTHVADGRDVNNNEETEWKYDREENLPVGAEIVERIRAEIKEKTQFRCSAGIGSNKMIAKLVCSRHKPGQQTVIPDNYIPEIFRSTRIPSVRNLGGKLGHAIMNAFSIERKQRLDDEPVRARDKQTSIAVSKNFPGSSALTSTSEIQVWLQGLVKELVKRLVDDQAKNERTACTFHVGCTNNSLSEGTTMGKSCPIVSYAPDALYNAAWAILRHNNKSTDPDTDPPIVNISLSATRFRDGIDQSSKRITEWINQKSEQLMAGDESEPASQSRIPDAHNDVPKPNASSRDSASVSGVQNTAHATHQVEVDQAQQVADPGSDDDNADYSTDAFLPNRFQEIPPDLLADMPEDIKTQRVQQRSHPKTPQPKKNQRRSSKKRITSTSATAEPVNKKKISDFFKKSS</sequence>
<dbReference type="GO" id="GO:0005657">
    <property type="term" value="C:replication fork"/>
    <property type="evidence" value="ECO:0007669"/>
    <property type="project" value="TreeGrafter"/>
</dbReference>
<keyword evidence="2" id="KW-0808">Transferase</keyword>
<dbReference type="Gene3D" id="3.30.1490.100">
    <property type="entry name" value="DNA polymerase, Y-family, little finger domain"/>
    <property type="match status" value="1"/>
</dbReference>
<dbReference type="GO" id="GO:0042276">
    <property type="term" value="P:error-prone translesion synthesis"/>
    <property type="evidence" value="ECO:0007669"/>
    <property type="project" value="TreeGrafter"/>
</dbReference>
<evidence type="ECO:0000256" key="5">
    <source>
        <dbReference type="ARBA" id="ARBA00022763"/>
    </source>
</evidence>
<keyword evidence="5" id="KW-0227">DNA damage</keyword>
<dbReference type="Gene3D" id="3.30.70.270">
    <property type="match status" value="1"/>
</dbReference>
<keyword evidence="6" id="KW-0460">Magnesium</keyword>
<dbReference type="GO" id="GO:0003684">
    <property type="term" value="F:damaged DNA binding"/>
    <property type="evidence" value="ECO:0007669"/>
    <property type="project" value="InterPro"/>
</dbReference>
<dbReference type="PROSITE" id="PS50173">
    <property type="entry name" value="UMUC"/>
    <property type="match status" value="1"/>
</dbReference>
<keyword evidence="4" id="KW-0479">Metal-binding</keyword>
<dbReference type="PANTHER" id="PTHR45873:SF1">
    <property type="entry name" value="DNA POLYMERASE ETA"/>
    <property type="match status" value="1"/>
</dbReference>
<evidence type="ECO:0000313" key="13">
    <source>
        <dbReference type="WBParaSite" id="TCNE_0001405701-mRNA-1"/>
    </source>
</evidence>
<feature type="domain" description="UmuC" evidence="11">
    <location>
        <begin position="13"/>
        <end position="251"/>
    </location>
</feature>
<dbReference type="WBParaSite" id="TCNE_0001405701-mRNA-1">
    <property type="protein sequence ID" value="TCNE_0001405701-mRNA-1"/>
    <property type="gene ID" value="TCNE_0001405701"/>
</dbReference>
<dbReference type="PANTHER" id="PTHR45873">
    <property type="entry name" value="DNA POLYMERASE ETA"/>
    <property type="match status" value="1"/>
</dbReference>
<dbReference type="GO" id="GO:0005634">
    <property type="term" value="C:nucleus"/>
    <property type="evidence" value="ECO:0007669"/>
    <property type="project" value="UniProtKB-SubCell"/>
</dbReference>
<evidence type="ECO:0000256" key="3">
    <source>
        <dbReference type="ARBA" id="ARBA00022695"/>
    </source>
</evidence>
<dbReference type="InterPro" id="IPR001126">
    <property type="entry name" value="UmuC"/>
</dbReference>
<evidence type="ECO:0000256" key="7">
    <source>
        <dbReference type="ARBA" id="ARBA00023204"/>
    </source>
</evidence>
<keyword evidence="3" id="KW-0548">Nucleotidyltransferase</keyword>
<dbReference type="FunFam" id="3.40.1170.60:FF:000003">
    <property type="entry name" value="DNA polymerase eta"/>
    <property type="match status" value="1"/>
</dbReference>
<evidence type="ECO:0000259" key="11">
    <source>
        <dbReference type="PROSITE" id="PS50173"/>
    </source>
</evidence>
<organism evidence="12 13">
    <name type="scientific">Toxocara canis</name>
    <name type="common">Canine roundworm</name>
    <dbReference type="NCBI Taxonomy" id="6265"/>
    <lineage>
        <taxon>Eukaryota</taxon>
        <taxon>Metazoa</taxon>
        <taxon>Ecdysozoa</taxon>
        <taxon>Nematoda</taxon>
        <taxon>Chromadorea</taxon>
        <taxon>Rhabditida</taxon>
        <taxon>Spirurina</taxon>
        <taxon>Ascaridomorpha</taxon>
        <taxon>Ascaridoidea</taxon>
        <taxon>Toxocaridae</taxon>
        <taxon>Toxocara</taxon>
    </lineage>
</organism>
<evidence type="ECO:0000256" key="8">
    <source>
        <dbReference type="ARBA" id="ARBA00023242"/>
    </source>
</evidence>
<dbReference type="InterPro" id="IPR036775">
    <property type="entry name" value="DNA_pol_Y-fam_lit_finger_sf"/>
</dbReference>
<evidence type="ECO:0000256" key="2">
    <source>
        <dbReference type="ARBA" id="ARBA00022679"/>
    </source>
</evidence>
<name>A0A183UZY7_TOXCA</name>
<protein>
    <recommendedName>
        <fullName evidence="9">DNA polymerase eta</fullName>
    </recommendedName>
</protein>
<evidence type="ECO:0000313" key="12">
    <source>
        <dbReference type="Proteomes" id="UP000050794"/>
    </source>
</evidence>
<keyword evidence="8" id="KW-0539">Nucleus</keyword>
<dbReference type="SUPFAM" id="SSF100879">
    <property type="entry name" value="Lesion bypass DNA polymerase (Y-family), little finger domain"/>
    <property type="match status" value="1"/>
</dbReference>
<feature type="compositionally biased region" description="Polar residues" evidence="10">
    <location>
        <begin position="440"/>
        <end position="455"/>
    </location>
</feature>
<feature type="region of interest" description="Disordered" evidence="10">
    <location>
        <begin position="414"/>
        <end position="455"/>
    </location>
</feature>
<dbReference type="GO" id="GO:0003887">
    <property type="term" value="F:DNA-directed DNA polymerase activity"/>
    <property type="evidence" value="ECO:0007669"/>
    <property type="project" value="TreeGrafter"/>
</dbReference>
<dbReference type="GO" id="GO:0035861">
    <property type="term" value="C:site of double-strand break"/>
    <property type="evidence" value="ECO:0007669"/>
    <property type="project" value="TreeGrafter"/>
</dbReference>
<dbReference type="Pfam" id="PF11799">
    <property type="entry name" value="IMS_C"/>
    <property type="match status" value="1"/>
</dbReference>
<dbReference type="InterPro" id="IPR052230">
    <property type="entry name" value="DNA_polymerase_eta"/>
</dbReference>
<evidence type="ECO:0000256" key="9">
    <source>
        <dbReference type="ARBA" id="ARBA00044975"/>
    </source>
</evidence>
<evidence type="ECO:0000256" key="6">
    <source>
        <dbReference type="ARBA" id="ARBA00022842"/>
    </source>
</evidence>
<proteinExistence type="predicted"/>
<dbReference type="GO" id="GO:0009314">
    <property type="term" value="P:response to radiation"/>
    <property type="evidence" value="ECO:0007669"/>
    <property type="project" value="TreeGrafter"/>
</dbReference>
<comment type="subcellular location">
    <subcellularLocation>
        <location evidence="1">Nucleus</location>
    </subcellularLocation>
</comment>
<keyword evidence="12" id="KW-1185">Reference proteome</keyword>
<dbReference type="Pfam" id="PF00817">
    <property type="entry name" value="IMS"/>
    <property type="match status" value="1"/>
</dbReference>
<dbReference type="Gene3D" id="3.40.1170.60">
    <property type="match status" value="1"/>
</dbReference>
<feature type="region of interest" description="Disordered" evidence="10">
    <location>
        <begin position="499"/>
        <end position="544"/>
    </location>
</feature>
<dbReference type="PIRSF" id="PIRSF036603">
    <property type="entry name" value="DPol_eta"/>
    <property type="match status" value="1"/>
</dbReference>
<feature type="compositionally biased region" description="Basic residues" evidence="10">
    <location>
        <begin position="525"/>
        <end position="535"/>
    </location>
</feature>
<dbReference type="InterPro" id="IPR043128">
    <property type="entry name" value="Rev_trsase/Diguanyl_cyclase"/>
</dbReference>
<dbReference type="InterPro" id="IPR043502">
    <property type="entry name" value="DNA/RNA_pol_sf"/>
</dbReference>
<evidence type="ECO:0000256" key="10">
    <source>
        <dbReference type="SAM" id="MobiDB-lite"/>
    </source>
</evidence>
<reference evidence="13" key="1">
    <citation type="submission" date="2016-06" db="UniProtKB">
        <authorList>
            <consortium name="WormBaseParasite"/>
        </authorList>
    </citation>
    <scope>IDENTIFICATION</scope>
</reference>
<evidence type="ECO:0000256" key="4">
    <source>
        <dbReference type="ARBA" id="ARBA00022723"/>
    </source>
</evidence>
<dbReference type="GO" id="GO:0006281">
    <property type="term" value="P:DNA repair"/>
    <property type="evidence" value="ECO:0007669"/>
    <property type="project" value="UniProtKB-KW"/>
</dbReference>